<accession>A0A5C7HQ73</accession>
<name>A0A5C7HQ73_9ROSI</name>
<dbReference type="EMBL" id="VAHF01000007">
    <property type="protein sequence ID" value="TXG58979.1"/>
    <property type="molecule type" value="Genomic_DNA"/>
</dbReference>
<evidence type="ECO:0000313" key="1">
    <source>
        <dbReference type="EMBL" id="TXG58979.1"/>
    </source>
</evidence>
<dbReference type="OrthoDB" id="551896at2759"/>
<dbReference type="AlphaFoldDB" id="A0A5C7HQ73"/>
<sequence>MVCFIWGTLTLVYDVNMGLSALSRQETCKTLKHDRKIWSQECLDISRQYRPLGAEMQQMEISGHFTLDSDEDKIREEDNLARLNVEVGVNGHGSQE</sequence>
<dbReference type="Proteomes" id="UP000323000">
    <property type="component" value="Chromosome 7"/>
</dbReference>
<gene>
    <name evidence="1" type="ORF">EZV62_016808</name>
</gene>
<reference evidence="2" key="1">
    <citation type="journal article" date="2019" name="Gigascience">
        <title>De novo genome assembly of the endangered Acer yangbiense, a plant species with extremely small populations endemic to Yunnan Province, China.</title>
        <authorList>
            <person name="Yang J."/>
            <person name="Wariss H.M."/>
            <person name="Tao L."/>
            <person name="Zhang R."/>
            <person name="Yun Q."/>
            <person name="Hollingsworth P."/>
            <person name="Dao Z."/>
            <person name="Luo G."/>
            <person name="Guo H."/>
            <person name="Ma Y."/>
            <person name="Sun W."/>
        </authorList>
    </citation>
    <scope>NUCLEOTIDE SEQUENCE [LARGE SCALE GENOMIC DNA]</scope>
    <source>
        <strain evidence="2">cv. Malutang</strain>
    </source>
</reference>
<organism evidence="1 2">
    <name type="scientific">Acer yangbiense</name>
    <dbReference type="NCBI Taxonomy" id="1000413"/>
    <lineage>
        <taxon>Eukaryota</taxon>
        <taxon>Viridiplantae</taxon>
        <taxon>Streptophyta</taxon>
        <taxon>Embryophyta</taxon>
        <taxon>Tracheophyta</taxon>
        <taxon>Spermatophyta</taxon>
        <taxon>Magnoliopsida</taxon>
        <taxon>eudicotyledons</taxon>
        <taxon>Gunneridae</taxon>
        <taxon>Pentapetalae</taxon>
        <taxon>rosids</taxon>
        <taxon>malvids</taxon>
        <taxon>Sapindales</taxon>
        <taxon>Sapindaceae</taxon>
        <taxon>Hippocastanoideae</taxon>
        <taxon>Acereae</taxon>
        <taxon>Acer</taxon>
    </lineage>
</organism>
<comment type="caution">
    <text evidence="1">The sequence shown here is derived from an EMBL/GenBank/DDBJ whole genome shotgun (WGS) entry which is preliminary data.</text>
</comment>
<protein>
    <submittedName>
        <fullName evidence="1">Uncharacterized protein</fullName>
    </submittedName>
</protein>
<keyword evidence="2" id="KW-1185">Reference proteome</keyword>
<evidence type="ECO:0000313" key="2">
    <source>
        <dbReference type="Proteomes" id="UP000323000"/>
    </source>
</evidence>
<proteinExistence type="predicted"/>